<dbReference type="InterPro" id="IPR058533">
    <property type="entry name" value="Cation_efflux_TM"/>
</dbReference>
<organism evidence="8 9">
    <name type="scientific">Variovorax robiniae</name>
    <dbReference type="NCBI Taxonomy" id="1836199"/>
    <lineage>
        <taxon>Bacteria</taxon>
        <taxon>Pseudomonadati</taxon>
        <taxon>Pseudomonadota</taxon>
        <taxon>Betaproteobacteria</taxon>
        <taxon>Burkholderiales</taxon>
        <taxon>Comamonadaceae</taxon>
        <taxon>Variovorax</taxon>
    </lineage>
</organism>
<dbReference type="EMBL" id="JBBKZS010000014">
    <property type="protein sequence ID" value="MEJ8858089.1"/>
    <property type="molecule type" value="Genomic_DNA"/>
</dbReference>
<evidence type="ECO:0000313" key="9">
    <source>
        <dbReference type="Proteomes" id="UP001367030"/>
    </source>
</evidence>
<protein>
    <submittedName>
        <fullName evidence="8">Cation diffusion facilitator family transporter</fullName>
    </submittedName>
</protein>
<dbReference type="Pfam" id="PF01545">
    <property type="entry name" value="Cation_efflux"/>
    <property type="match status" value="1"/>
</dbReference>
<feature type="transmembrane region" description="Helical" evidence="6">
    <location>
        <begin position="55"/>
        <end position="74"/>
    </location>
</feature>
<sequence length="323" mass="35091">MRAFNRFHRRLGVDSDERDVRRVVYLALGAGVLLAIIKSVAAAMTDSASMLAEAVHSWVGTVTDGFLVAAYLAARRPPDETHVLGYGRESYVWSLFGSVAMLTVGAEVGIWRGLRQLGTPDMTTDYVIGYVVLAGAFVLQSWSFVQAVAFVRQRAAELEHGVFAHVFKTSDAQLRTVVIGDFIALVGIVVAAAGMGLHQWTGNVAWDAAGSFIVGLLMGVGGLYLILTNRRFLAGAPLSPTQRLGALRALKAVPEVKRVSWLYAEFIGPERVVVAARVELAGEHSQAELARMLRRLEQQIMESSRYIGRVTLSLSAPEEPDAH</sequence>
<feature type="transmembrane region" description="Helical" evidence="6">
    <location>
        <begin position="23"/>
        <end position="43"/>
    </location>
</feature>
<dbReference type="InterPro" id="IPR040177">
    <property type="entry name" value="SLC30A9"/>
</dbReference>
<dbReference type="NCBIfam" id="TIGR01297">
    <property type="entry name" value="CDF"/>
    <property type="match status" value="1"/>
</dbReference>
<feature type="transmembrane region" description="Helical" evidence="6">
    <location>
        <begin position="172"/>
        <end position="196"/>
    </location>
</feature>
<dbReference type="SUPFAM" id="SSF161111">
    <property type="entry name" value="Cation efflux protein transmembrane domain-like"/>
    <property type="match status" value="1"/>
</dbReference>
<evidence type="ECO:0000256" key="3">
    <source>
        <dbReference type="ARBA" id="ARBA00022692"/>
    </source>
</evidence>
<evidence type="ECO:0000256" key="2">
    <source>
        <dbReference type="ARBA" id="ARBA00022448"/>
    </source>
</evidence>
<keyword evidence="5 6" id="KW-0472">Membrane</keyword>
<proteinExistence type="predicted"/>
<dbReference type="InterPro" id="IPR002524">
    <property type="entry name" value="Cation_efflux"/>
</dbReference>
<comment type="subcellular location">
    <subcellularLocation>
        <location evidence="1">Membrane</location>
        <topology evidence="1">Multi-pass membrane protein</topology>
    </subcellularLocation>
</comment>
<dbReference type="Gene3D" id="1.20.1510.10">
    <property type="entry name" value="Cation efflux protein transmembrane domain"/>
    <property type="match status" value="1"/>
</dbReference>
<keyword evidence="3 6" id="KW-0812">Transmembrane</keyword>
<feature type="transmembrane region" description="Helical" evidence="6">
    <location>
        <begin position="208"/>
        <end position="227"/>
    </location>
</feature>
<evidence type="ECO:0000256" key="1">
    <source>
        <dbReference type="ARBA" id="ARBA00004141"/>
    </source>
</evidence>
<keyword evidence="4 6" id="KW-1133">Transmembrane helix</keyword>
<dbReference type="RefSeq" id="WP_340338154.1">
    <property type="nucleotide sequence ID" value="NZ_JBBKZS010000014.1"/>
</dbReference>
<evidence type="ECO:0000256" key="4">
    <source>
        <dbReference type="ARBA" id="ARBA00022989"/>
    </source>
</evidence>
<name>A0ABU8XEG9_9BURK</name>
<reference evidence="8 9" key="1">
    <citation type="submission" date="2024-03" db="EMBL/GenBank/DDBJ databases">
        <title>Novel species of the genus Variovorax.</title>
        <authorList>
            <person name="Liu Q."/>
            <person name="Xin Y.-H."/>
        </authorList>
    </citation>
    <scope>NUCLEOTIDE SEQUENCE [LARGE SCALE GENOMIC DNA]</scope>
    <source>
        <strain evidence="8 9">KACC 18901</strain>
    </source>
</reference>
<dbReference type="Proteomes" id="UP001367030">
    <property type="component" value="Unassembled WGS sequence"/>
</dbReference>
<evidence type="ECO:0000256" key="6">
    <source>
        <dbReference type="SAM" id="Phobius"/>
    </source>
</evidence>
<feature type="domain" description="Cation efflux protein transmembrane" evidence="7">
    <location>
        <begin position="25"/>
        <end position="231"/>
    </location>
</feature>
<keyword evidence="9" id="KW-1185">Reference proteome</keyword>
<feature type="transmembrane region" description="Helical" evidence="6">
    <location>
        <begin position="126"/>
        <end position="151"/>
    </location>
</feature>
<comment type="caution">
    <text evidence="8">The sequence shown here is derived from an EMBL/GenBank/DDBJ whole genome shotgun (WGS) entry which is preliminary data.</text>
</comment>
<evidence type="ECO:0000313" key="8">
    <source>
        <dbReference type="EMBL" id="MEJ8858089.1"/>
    </source>
</evidence>
<evidence type="ECO:0000256" key="5">
    <source>
        <dbReference type="ARBA" id="ARBA00023136"/>
    </source>
</evidence>
<evidence type="ECO:0000259" key="7">
    <source>
        <dbReference type="Pfam" id="PF01545"/>
    </source>
</evidence>
<dbReference type="PANTHER" id="PTHR13414">
    <property type="entry name" value="HUEL-CATION TRANSPORTER"/>
    <property type="match status" value="1"/>
</dbReference>
<dbReference type="InterPro" id="IPR027469">
    <property type="entry name" value="Cation_efflux_TMD_sf"/>
</dbReference>
<dbReference type="PANTHER" id="PTHR13414:SF9">
    <property type="entry name" value="PROTON-COUPLED ZINC ANTIPORTER SLC30A9, MITOCHONDRIAL"/>
    <property type="match status" value="1"/>
</dbReference>
<accession>A0ABU8XEG9</accession>
<gene>
    <name evidence="8" type="ORF">WKW79_26215</name>
</gene>
<feature type="transmembrane region" description="Helical" evidence="6">
    <location>
        <begin position="95"/>
        <end position="114"/>
    </location>
</feature>
<keyword evidence="2" id="KW-0813">Transport</keyword>